<dbReference type="InterPro" id="IPR058980">
    <property type="entry name" value="Glyco_transf_N"/>
</dbReference>
<dbReference type="SUPFAM" id="SSF103473">
    <property type="entry name" value="MFS general substrate transporter"/>
    <property type="match status" value="1"/>
</dbReference>
<dbReference type="InterPro" id="IPR036259">
    <property type="entry name" value="MFS_trans_sf"/>
</dbReference>
<dbReference type="PANTHER" id="PTHR48044">
    <property type="entry name" value="GLYCOSYLTRANSFERASE"/>
    <property type="match status" value="1"/>
</dbReference>
<dbReference type="Pfam" id="PF00201">
    <property type="entry name" value="UDPGT"/>
    <property type="match status" value="1"/>
</dbReference>
<proteinExistence type="inferred from homology"/>
<reference evidence="10" key="1">
    <citation type="submission" date="2018-02" db="EMBL/GenBank/DDBJ databases">
        <authorList>
            <person name="Cohen D.B."/>
            <person name="Kent A.D."/>
        </authorList>
    </citation>
    <scope>NUCLEOTIDE SEQUENCE</scope>
</reference>
<evidence type="ECO:0000256" key="5">
    <source>
        <dbReference type="ARBA" id="ARBA00022692"/>
    </source>
</evidence>
<feature type="transmembrane region" description="Helical" evidence="8">
    <location>
        <begin position="580"/>
        <end position="599"/>
    </location>
</feature>
<gene>
    <name evidence="10" type="ORF">FSB_LOCUS55910</name>
</gene>
<comment type="subcellular location">
    <subcellularLocation>
        <location evidence="1">Membrane</location>
        <topology evidence="1">Multi-pass membrane protein</topology>
    </subcellularLocation>
</comment>
<feature type="transmembrane region" description="Helical" evidence="8">
    <location>
        <begin position="517"/>
        <end position="536"/>
    </location>
</feature>
<sequence>MVPFPAQGHLNQLLHLSRLIMSYNIPIHYACIATHIRQAMLRVHGELSSKARRIIVINDSMMAYVVQDVVTIPNTESFTFQSVSAFACFLYSWETMGKTLETNDNVIPNDLPSLEDCFTTEFLDSFATQYDFQNLNSGCLYNTCRILDGSYMDLMEKLEDDKKHWAIGPFNPVRNIAENKSSNGSRHKCLQWLDKEAPNSVIYVSFGTTTAMEDKQIEELAIGLEQIEQKFIWVLRDADRGDVFINGEQRKVEFLKGFEERVIDKGLVVRDWAPQLEILSHPSTGAFMSHCGWNSCMESITMGVPIAAWPMASDQPRNTVLITSLLNVGIVVKDWSRRDQLVTSSTIENAVKTLMASKEGDEIRKRAVDMGEAVRRAMDEGGVSRMELDSFITHITRHSLLWTEIDLNHSFKRITGQCESMEEELLPRSTIDVEDIPPSGASSSATSVLVLSTMVALCGSMCTGCASGYSSPSEYGIMEDLGLSMSAYSVFGSILTIGGVIGGLISGKLADLIGRKGAMWFSELFNFAGWLAIAFAKNAWWLDLGRLSVGIGIGIICYVLMSCFAVSVIYFVGNVLTWRTLALIGVIPSLLQVVGLFFVPESPRWLVGLGLMFLQQFGGVSAIGFYASSIFVEAGFSSSIGTISMALSQESQGAHSHFGANWDPG</sequence>
<dbReference type="FunFam" id="3.40.50.2000:FF:000060">
    <property type="entry name" value="Glycosyltransferase"/>
    <property type="match status" value="1"/>
</dbReference>
<dbReference type="AlphaFoldDB" id="A0A2N9IU25"/>
<dbReference type="GO" id="GO:0016020">
    <property type="term" value="C:membrane"/>
    <property type="evidence" value="ECO:0007669"/>
    <property type="project" value="UniProtKB-SubCell"/>
</dbReference>
<dbReference type="Gene3D" id="3.40.50.2000">
    <property type="entry name" value="Glycogen Phosphorylase B"/>
    <property type="match status" value="2"/>
</dbReference>
<dbReference type="CDD" id="cd03784">
    <property type="entry name" value="GT1_Gtf-like"/>
    <property type="match status" value="1"/>
</dbReference>
<dbReference type="GO" id="GO:0008194">
    <property type="term" value="F:UDP-glycosyltransferase activity"/>
    <property type="evidence" value="ECO:0007669"/>
    <property type="project" value="InterPro"/>
</dbReference>
<evidence type="ECO:0000256" key="3">
    <source>
        <dbReference type="ARBA" id="ARBA00022448"/>
    </source>
</evidence>
<dbReference type="PROSITE" id="PS00216">
    <property type="entry name" value="SUGAR_TRANSPORT_1"/>
    <property type="match status" value="1"/>
</dbReference>
<dbReference type="Pfam" id="PF26168">
    <property type="entry name" value="Glyco_transf_N"/>
    <property type="match status" value="2"/>
</dbReference>
<dbReference type="PROSITE" id="PS00375">
    <property type="entry name" value="UDPGT"/>
    <property type="match status" value="1"/>
</dbReference>
<evidence type="ECO:0000256" key="6">
    <source>
        <dbReference type="ARBA" id="ARBA00022989"/>
    </source>
</evidence>
<dbReference type="InterPro" id="IPR035595">
    <property type="entry name" value="UDP_glycos_trans_CS"/>
</dbReference>
<dbReference type="InterPro" id="IPR005829">
    <property type="entry name" value="Sugar_transporter_CS"/>
</dbReference>
<dbReference type="SUPFAM" id="SSF53756">
    <property type="entry name" value="UDP-Glycosyltransferase/glycogen phosphorylase"/>
    <property type="match status" value="1"/>
</dbReference>
<feature type="transmembrane region" description="Helical" evidence="8">
    <location>
        <begin position="448"/>
        <end position="469"/>
    </location>
</feature>
<accession>A0A2N9IU25</accession>
<dbReference type="PROSITE" id="PS50850">
    <property type="entry name" value="MFS"/>
    <property type="match status" value="1"/>
</dbReference>
<keyword evidence="7 8" id="KW-0472">Membrane</keyword>
<feature type="transmembrane region" description="Helical" evidence="8">
    <location>
        <begin position="605"/>
        <end position="627"/>
    </location>
</feature>
<evidence type="ECO:0000256" key="7">
    <source>
        <dbReference type="ARBA" id="ARBA00023136"/>
    </source>
</evidence>
<evidence type="ECO:0000313" key="10">
    <source>
        <dbReference type="EMBL" id="SPD28028.1"/>
    </source>
</evidence>
<dbReference type="GO" id="GO:0022857">
    <property type="term" value="F:transmembrane transporter activity"/>
    <property type="evidence" value="ECO:0007669"/>
    <property type="project" value="InterPro"/>
</dbReference>
<feature type="transmembrane region" description="Helical" evidence="8">
    <location>
        <begin position="548"/>
        <end position="573"/>
    </location>
</feature>
<evidence type="ECO:0000256" key="8">
    <source>
        <dbReference type="SAM" id="Phobius"/>
    </source>
</evidence>
<evidence type="ECO:0000256" key="2">
    <source>
        <dbReference type="ARBA" id="ARBA00009995"/>
    </source>
</evidence>
<dbReference type="InterPro" id="IPR020846">
    <property type="entry name" value="MFS_dom"/>
</dbReference>
<dbReference type="PANTHER" id="PTHR48044:SF22">
    <property type="entry name" value="GLYCOSYLTRANSFERASE"/>
    <property type="match status" value="1"/>
</dbReference>
<keyword evidence="6 8" id="KW-1133">Transmembrane helix</keyword>
<keyword evidence="4" id="KW-0808">Transferase</keyword>
<dbReference type="Pfam" id="PF00083">
    <property type="entry name" value="Sugar_tr"/>
    <property type="match status" value="2"/>
</dbReference>
<name>A0A2N9IU25_FAGSY</name>
<evidence type="ECO:0000259" key="9">
    <source>
        <dbReference type="PROSITE" id="PS50850"/>
    </source>
</evidence>
<organism evidence="10">
    <name type="scientific">Fagus sylvatica</name>
    <name type="common">Beechnut</name>
    <dbReference type="NCBI Taxonomy" id="28930"/>
    <lineage>
        <taxon>Eukaryota</taxon>
        <taxon>Viridiplantae</taxon>
        <taxon>Streptophyta</taxon>
        <taxon>Embryophyta</taxon>
        <taxon>Tracheophyta</taxon>
        <taxon>Spermatophyta</taxon>
        <taxon>Magnoliopsida</taxon>
        <taxon>eudicotyledons</taxon>
        <taxon>Gunneridae</taxon>
        <taxon>Pentapetalae</taxon>
        <taxon>rosids</taxon>
        <taxon>fabids</taxon>
        <taxon>Fagales</taxon>
        <taxon>Fagaceae</taxon>
        <taxon>Fagus</taxon>
    </lineage>
</organism>
<evidence type="ECO:0000256" key="1">
    <source>
        <dbReference type="ARBA" id="ARBA00004141"/>
    </source>
</evidence>
<keyword evidence="5 8" id="KW-0812">Transmembrane</keyword>
<feature type="transmembrane region" description="Helical" evidence="8">
    <location>
        <begin position="481"/>
        <end position="505"/>
    </location>
</feature>
<dbReference type="GO" id="GO:1901137">
    <property type="term" value="P:carbohydrate derivative biosynthetic process"/>
    <property type="evidence" value="ECO:0007669"/>
    <property type="project" value="UniProtKB-ARBA"/>
</dbReference>
<protein>
    <recommendedName>
        <fullName evidence="9">Major facilitator superfamily (MFS) profile domain-containing protein</fullName>
    </recommendedName>
</protein>
<dbReference type="InterPro" id="IPR002213">
    <property type="entry name" value="UDP_glucos_trans"/>
</dbReference>
<feature type="domain" description="Major facilitator superfamily (MFS) profile" evidence="9">
    <location>
        <begin position="448"/>
        <end position="665"/>
    </location>
</feature>
<evidence type="ECO:0000256" key="4">
    <source>
        <dbReference type="ARBA" id="ARBA00022679"/>
    </source>
</evidence>
<keyword evidence="3" id="KW-0813">Transport</keyword>
<comment type="similarity">
    <text evidence="2">Belongs to the UDP-glycosyltransferase family.</text>
</comment>
<dbReference type="InterPro" id="IPR005828">
    <property type="entry name" value="MFS_sugar_transport-like"/>
</dbReference>
<dbReference type="EMBL" id="OIVN01006217">
    <property type="protein sequence ID" value="SPD28028.1"/>
    <property type="molecule type" value="Genomic_DNA"/>
</dbReference>
<dbReference type="Gene3D" id="1.20.1250.20">
    <property type="entry name" value="MFS general substrate transporter like domains"/>
    <property type="match status" value="2"/>
</dbReference>